<feature type="compositionally biased region" description="Basic and acidic residues" evidence="1">
    <location>
        <begin position="154"/>
        <end position="164"/>
    </location>
</feature>
<feature type="compositionally biased region" description="Low complexity" evidence="1">
    <location>
        <begin position="209"/>
        <end position="223"/>
    </location>
</feature>
<feature type="compositionally biased region" description="Gly residues" evidence="1">
    <location>
        <begin position="196"/>
        <end position="208"/>
    </location>
</feature>
<feature type="compositionally biased region" description="Low complexity" evidence="1">
    <location>
        <begin position="165"/>
        <end position="174"/>
    </location>
</feature>
<proteinExistence type="predicted"/>
<protein>
    <submittedName>
        <fullName evidence="2">Uncharacterized protein</fullName>
    </submittedName>
</protein>
<reference evidence="2" key="1">
    <citation type="submission" date="2023-10" db="EMBL/GenBank/DDBJ databases">
        <authorList>
            <person name="Chen Y."/>
            <person name="Shah S."/>
            <person name="Dougan E. K."/>
            <person name="Thang M."/>
            <person name="Chan C."/>
        </authorList>
    </citation>
    <scope>NUCLEOTIDE SEQUENCE [LARGE SCALE GENOMIC DNA]</scope>
</reference>
<feature type="region of interest" description="Disordered" evidence="1">
    <location>
        <begin position="79"/>
        <end position="317"/>
    </location>
</feature>
<keyword evidence="3" id="KW-1185">Reference proteome</keyword>
<sequence length="317" mass="32623">KARLVEVDYGTGHVAGRAAEDTVVFGAVRVSGASFLVVDELMPVPFSLPPPARGVGLHPRPGPLGAEGRAAAAARAPAGAAAAGPVRHRPLRPLGGLPGPRPRALRVRGAGLPGVGRVQGSGQGAGEVLDRPRLRRGGGAHVARGPRPRQRLQHGHDGARRELRSAAARAAGPRPRGDQLLREPRPWLGRRALRLRGGGGPEPGGAAGRAGRQGLRARGARAVPPGPRGRRRREVPPGGEAQLEAPRRGQQRLRVARPGAAGAAVDAGGHVHGALRHALRLRPRRRGLRRGDGRPRARRGGAALGGGGGGARPRPGA</sequence>
<feature type="compositionally biased region" description="Gly residues" evidence="1">
    <location>
        <begin position="111"/>
        <end position="125"/>
    </location>
</feature>
<evidence type="ECO:0000256" key="1">
    <source>
        <dbReference type="SAM" id="MobiDB-lite"/>
    </source>
</evidence>
<accession>A0ABN9S8A5</accession>
<dbReference type="EMBL" id="CAUYUJ010009940">
    <property type="protein sequence ID" value="CAK0828090.1"/>
    <property type="molecule type" value="Genomic_DNA"/>
</dbReference>
<comment type="caution">
    <text evidence="2">The sequence shown here is derived from an EMBL/GenBank/DDBJ whole genome shotgun (WGS) entry which is preliminary data.</text>
</comment>
<feature type="compositionally biased region" description="Gly residues" evidence="1">
    <location>
        <begin position="302"/>
        <end position="311"/>
    </location>
</feature>
<feature type="non-terminal residue" evidence="2">
    <location>
        <position position="317"/>
    </location>
</feature>
<dbReference type="Proteomes" id="UP001189429">
    <property type="component" value="Unassembled WGS sequence"/>
</dbReference>
<feature type="compositionally biased region" description="Basic residues" evidence="1">
    <location>
        <begin position="273"/>
        <end position="288"/>
    </location>
</feature>
<evidence type="ECO:0000313" key="2">
    <source>
        <dbReference type="EMBL" id="CAK0828090.1"/>
    </source>
</evidence>
<evidence type="ECO:0000313" key="3">
    <source>
        <dbReference type="Proteomes" id="UP001189429"/>
    </source>
</evidence>
<name>A0ABN9S8A5_9DINO</name>
<organism evidence="2 3">
    <name type="scientific">Prorocentrum cordatum</name>
    <dbReference type="NCBI Taxonomy" id="2364126"/>
    <lineage>
        <taxon>Eukaryota</taxon>
        <taxon>Sar</taxon>
        <taxon>Alveolata</taxon>
        <taxon>Dinophyceae</taxon>
        <taxon>Prorocentrales</taxon>
        <taxon>Prorocentraceae</taxon>
        <taxon>Prorocentrum</taxon>
    </lineage>
</organism>
<feature type="compositionally biased region" description="Basic and acidic residues" evidence="1">
    <location>
        <begin position="175"/>
        <end position="185"/>
    </location>
</feature>
<gene>
    <name evidence="2" type="ORF">PCOR1329_LOCUS27431</name>
</gene>
<feature type="compositionally biased region" description="Low complexity" evidence="1">
    <location>
        <begin position="259"/>
        <end position="268"/>
    </location>
</feature>
<feature type="compositionally biased region" description="Basic residues" evidence="1">
    <location>
        <begin position="133"/>
        <end position="153"/>
    </location>
</feature>
<feature type="non-terminal residue" evidence="2">
    <location>
        <position position="1"/>
    </location>
</feature>